<dbReference type="Proteomes" id="UP001221757">
    <property type="component" value="Unassembled WGS sequence"/>
</dbReference>
<evidence type="ECO:0000256" key="2">
    <source>
        <dbReference type="ARBA" id="ARBA00022771"/>
    </source>
</evidence>
<dbReference type="GO" id="GO:0008270">
    <property type="term" value="F:zinc ion binding"/>
    <property type="evidence" value="ECO:0007669"/>
    <property type="project" value="UniProtKB-KW"/>
</dbReference>
<reference evidence="6" key="1">
    <citation type="submission" date="2023-03" db="EMBL/GenBank/DDBJ databases">
        <title>Massive genome expansion in bonnet fungi (Mycena s.s.) driven by repeated elements and novel gene families across ecological guilds.</title>
        <authorList>
            <consortium name="Lawrence Berkeley National Laboratory"/>
            <person name="Harder C.B."/>
            <person name="Miyauchi S."/>
            <person name="Viragh M."/>
            <person name="Kuo A."/>
            <person name="Thoen E."/>
            <person name="Andreopoulos B."/>
            <person name="Lu D."/>
            <person name="Skrede I."/>
            <person name="Drula E."/>
            <person name="Henrissat B."/>
            <person name="Morin E."/>
            <person name="Kohler A."/>
            <person name="Barry K."/>
            <person name="LaButti K."/>
            <person name="Morin E."/>
            <person name="Salamov A."/>
            <person name="Lipzen A."/>
            <person name="Mereny Z."/>
            <person name="Hegedus B."/>
            <person name="Baldrian P."/>
            <person name="Stursova M."/>
            <person name="Weitz H."/>
            <person name="Taylor A."/>
            <person name="Grigoriev I.V."/>
            <person name="Nagy L.G."/>
            <person name="Martin F."/>
            <person name="Kauserud H."/>
        </authorList>
    </citation>
    <scope>NUCLEOTIDE SEQUENCE</scope>
    <source>
        <strain evidence="6">CBHHK067</strain>
    </source>
</reference>
<protein>
    <recommendedName>
        <fullName evidence="5">MYND-type domain-containing protein</fullName>
    </recommendedName>
</protein>
<dbReference type="Gene3D" id="6.10.140.2220">
    <property type="match status" value="1"/>
</dbReference>
<proteinExistence type="predicted"/>
<dbReference type="SUPFAM" id="SSF144232">
    <property type="entry name" value="HIT/MYND zinc finger-like"/>
    <property type="match status" value="1"/>
</dbReference>
<keyword evidence="1" id="KW-0479">Metal-binding</keyword>
<dbReference type="Pfam" id="PF01753">
    <property type="entry name" value="zf-MYND"/>
    <property type="match status" value="1"/>
</dbReference>
<comment type="caution">
    <text evidence="6">The sequence shown here is derived from an EMBL/GenBank/DDBJ whole genome shotgun (WGS) entry which is preliminary data.</text>
</comment>
<keyword evidence="3" id="KW-0862">Zinc</keyword>
<gene>
    <name evidence="6" type="ORF">B0H17DRAFT_1191955</name>
</gene>
<feature type="domain" description="MYND-type" evidence="5">
    <location>
        <begin position="216"/>
        <end position="255"/>
    </location>
</feature>
<dbReference type="PROSITE" id="PS50865">
    <property type="entry name" value="ZF_MYND_2"/>
    <property type="match status" value="1"/>
</dbReference>
<dbReference type="InterPro" id="IPR002893">
    <property type="entry name" value="Znf_MYND"/>
</dbReference>
<evidence type="ECO:0000313" key="7">
    <source>
        <dbReference type="Proteomes" id="UP001221757"/>
    </source>
</evidence>
<organism evidence="6 7">
    <name type="scientific">Mycena rosella</name>
    <name type="common">Pink bonnet</name>
    <name type="synonym">Agaricus rosellus</name>
    <dbReference type="NCBI Taxonomy" id="1033263"/>
    <lineage>
        <taxon>Eukaryota</taxon>
        <taxon>Fungi</taxon>
        <taxon>Dikarya</taxon>
        <taxon>Basidiomycota</taxon>
        <taxon>Agaricomycotina</taxon>
        <taxon>Agaricomycetes</taxon>
        <taxon>Agaricomycetidae</taxon>
        <taxon>Agaricales</taxon>
        <taxon>Marasmiineae</taxon>
        <taxon>Mycenaceae</taxon>
        <taxon>Mycena</taxon>
    </lineage>
</organism>
<name>A0AAD7GXV3_MYCRO</name>
<evidence type="ECO:0000259" key="5">
    <source>
        <dbReference type="PROSITE" id="PS50865"/>
    </source>
</evidence>
<evidence type="ECO:0000256" key="3">
    <source>
        <dbReference type="ARBA" id="ARBA00022833"/>
    </source>
</evidence>
<sequence>MAPRSHTNPSLEGQRSVIPCHARHSEAQRHGGAVAVELTAHYGGNARDTYFKSFQNYGEEYPVYFNMSRRLPRNAALYKLFGEDPRRPGKRPTFRGDVVVVASKTVHVLEGLSSMYPVRMYIDFPTFMMESAEEIMVKWYRSTTWADTRFKDEQDTELPPGALPPTWDWRHPTHIPGLPYDAYDKENRQREKASERLIAADNKRQERYARFAARCCAGCSTAELPTRSICARCHRAHYCSVVCQKAHWKEHKQYCRSAEVDVL</sequence>
<keyword evidence="7" id="KW-1185">Reference proteome</keyword>
<evidence type="ECO:0000256" key="1">
    <source>
        <dbReference type="ARBA" id="ARBA00022723"/>
    </source>
</evidence>
<evidence type="ECO:0000256" key="4">
    <source>
        <dbReference type="PROSITE-ProRule" id="PRU00134"/>
    </source>
</evidence>
<accession>A0AAD7GXV3</accession>
<evidence type="ECO:0000313" key="6">
    <source>
        <dbReference type="EMBL" id="KAJ7707464.1"/>
    </source>
</evidence>
<dbReference type="EMBL" id="JARKIE010000005">
    <property type="protein sequence ID" value="KAJ7707464.1"/>
    <property type="molecule type" value="Genomic_DNA"/>
</dbReference>
<keyword evidence="2 4" id="KW-0863">Zinc-finger</keyword>
<dbReference type="AlphaFoldDB" id="A0AAD7GXV3"/>